<evidence type="ECO:0000313" key="2">
    <source>
        <dbReference type="EMBL" id="KAA6359184.1"/>
    </source>
</evidence>
<feature type="non-terminal residue" evidence="2">
    <location>
        <position position="248"/>
    </location>
</feature>
<dbReference type="Gene3D" id="3.10.10.10">
    <property type="entry name" value="HIV Type 1 Reverse Transcriptase, subunit A, domain 1"/>
    <property type="match status" value="1"/>
</dbReference>
<accession>A0A5J4TLB3</accession>
<dbReference type="InterPro" id="IPR043128">
    <property type="entry name" value="Rev_trsase/Diguanyl_cyclase"/>
</dbReference>
<comment type="caution">
    <text evidence="2">The sequence shown here is derived from an EMBL/GenBank/DDBJ whole genome shotgun (WGS) entry which is preliminary data.</text>
</comment>
<sequence length="248" mass="29020">MKMIMLMTKIQTNDQDYFKNSNLTISNSNDLEGVSVPYRLTANLEKLNLIGCQINILLGAQPNWTSIEDLNQLESIQRYREYKAPASQMIEYSNQLMKEIKDGIVVETNYIKVFNPTFLVPKSSGKIRKILDCRKVNMIINLMKFKMEGTEFIRHLFAPHDYATTLDLENVFHHVKVSDSLLLYFGIAFLGRTFAYRGLPFGYRNSPYIFNKTLRIALKEFRKRWTVKVSNYIDDIILIHTNKEELKR</sequence>
<dbReference type="AlphaFoldDB" id="A0A5J4TLB3"/>
<dbReference type="EMBL" id="SNRW01028782">
    <property type="protein sequence ID" value="KAA6359184.1"/>
    <property type="molecule type" value="Genomic_DNA"/>
</dbReference>
<dbReference type="PANTHER" id="PTHR33050">
    <property type="entry name" value="REVERSE TRANSCRIPTASE DOMAIN-CONTAINING PROTEIN"/>
    <property type="match status" value="1"/>
</dbReference>
<evidence type="ECO:0000259" key="1">
    <source>
        <dbReference type="PROSITE" id="PS50878"/>
    </source>
</evidence>
<dbReference type="InterPro" id="IPR000477">
    <property type="entry name" value="RT_dom"/>
</dbReference>
<dbReference type="PROSITE" id="PS50878">
    <property type="entry name" value="RT_POL"/>
    <property type="match status" value="1"/>
</dbReference>
<dbReference type="SUPFAM" id="SSF56672">
    <property type="entry name" value="DNA/RNA polymerases"/>
    <property type="match status" value="1"/>
</dbReference>
<dbReference type="Gene3D" id="3.30.70.270">
    <property type="match status" value="1"/>
</dbReference>
<reference evidence="2 3" key="1">
    <citation type="submission" date="2019-03" db="EMBL/GenBank/DDBJ databases">
        <title>Single cell metagenomics reveals metabolic interactions within the superorganism composed of flagellate Streblomastix strix and complex community of Bacteroidetes bacteria on its surface.</title>
        <authorList>
            <person name="Treitli S.C."/>
            <person name="Kolisko M."/>
            <person name="Husnik F."/>
            <person name="Keeling P."/>
            <person name="Hampl V."/>
        </authorList>
    </citation>
    <scope>NUCLEOTIDE SEQUENCE [LARGE SCALE GENOMIC DNA]</scope>
    <source>
        <strain evidence="2">ST1C</strain>
    </source>
</reference>
<dbReference type="OrthoDB" id="117296at2759"/>
<dbReference type="Proteomes" id="UP000324800">
    <property type="component" value="Unassembled WGS sequence"/>
</dbReference>
<dbReference type="InterPro" id="IPR043502">
    <property type="entry name" value="DNA/RNA_pol_sf"/>
</dbReference>
<dbReference type="PANTHER" id="PTHR33050:SF7">
    <property type="entry name" value="RIBONUCLEASE H"/>
    <property type="match status" value="1"/>
</dbReference>
<dbReference type="Pfam" id="PF00078">
    <property type="entry name" value="RVT_1"/>
    <property type="match status" value="1"/>
</dbReference>
<evidence type="ECO:0000313" key="3">
    <source>
        <dbReference type="Proteomes" id="UP000324800"/>
    </source>
</evidence>
<feature type="domain" description="Reverse transcriptase" evidence="1">
    <location>
        <begin position="101"/>
        <end position="248"/>
    </location>
</feature>
<dbReference type="InterPro" id="IPR052055">
    <property type="entry name" value="Hepadnavirus_pol/RT"/>
</dbReference>
<gene>
    <name evidence="2" type="ORF">EZS28_045289</name>
</gene>
<name>A0A5J4TLB3_9EUKA</name>
<organism evidence="2 3">
    <name type="scientific">Streblomastix strix</name>
    <dbReference type="NCBI Taxonomy" id="222440"/>
    <lineage>
        <taxon>Eukaryota</taxon>
        <taxon>Metamonada</taxon>
        <taxon>Preaxostyla</taxon>
        <taxon>Oxymonadida</taxon>
        <taxon>Streblomastigidae</taxon>
        <taxon>Streblomastix</taxon>
    </lineage>
</organism>
<proteinExistence type="predicted"/>
<protein>
    <recommendedName>
        <fullName evidence="1">Reverse transcriptase domain-containing protein</fullName>
    </recommendedName>
</protein>